<dbReference type="EMBL" id="CM023486">
    <property type="protein sequence ID" value="KAH6928404.1"/>
    <property type="molecule type" value="Genomic_DNA"/>
</dbReference>
<evidence type="ECO:0000313" key="1">
    <source>
        <dbReference type="EMBL" id="KAH6928404.1"/>
    </source>
</evidence>
<keyword evidence="2" id="KW-1185">Reference proteome</keyword>
<protein>
    <submittedName>
        <fullName evidence="1">Uncharacterized protein</fullName>
    </submittedName>
</protein>
<proteinExistence type="predicted"/>
<comment type="caution">
    <text evidence="1">The sequence shown here is derived from an EMBL/GenBank/DDBJ whole genome shotgun (WGS) entry which is preliminary data.</text>
</comment>
<organism evidence="1 2">
    <name type="scientific">Hyalomma asiaticum</name>
    <name type="common">Tick</name>
    <dbReference type="NCBI Taxonomy" id="266040"/>
    <lineage>
        <taxon>Eukaryota</taxon>
        <taxon>Metazoa</taxon>
        <taxon>Ecdysozoa</taxon>
        <taxon>Arthropoda</taxon>
        <taxon>Chelicerata</taxon>
        <taxon>Arachnida</taxon>
        <taxon>Acari</taxon>
        <taxon>Parasitiformes</taxon>
        <taxon>Ixodida</taxon>
        <taxon>Ixodoidea</taxon>
        <taxon>Ixodidae</taxon>
        <taxon>Hyalomminae</taxon>
        <taxon>Hyalomma</taxon>
    </lineage>
</organism>
<reference evidence="1" key="1">
    <citation type="submission" date="2020-05" db="EMBL/GenBank/DDBJ databases">
        <title>Large-scale comparative analyses of tick genomes elucidate their genetic diversity and vector capacities.</title>
        <authorList>
            <person name="Jia N."/>
            <person name="Wang J."/>
            <person name="Shi W."/>
            <person name="Du L."/>
            <person name="Sun Y."/>
            <person name="Zhan W."/>
            <person name="Jiang J."/>
            <person name="Wang Q."/>
            <person name="Zhang B."/>
            <person name="Ji P."/>
            <person name="Sakyi L.B."/>
            <person name="Cui X."/>
            <person name="Yuan T."/>
            <person name="Jiang B."/>
            <person name="Yang W."/>
            <person name="Lam T.T.-Y."/>
            <person name="Chang Q."/>
            <person name="Ding S."/>
            <person name="Wang X."/>
            <person name="Zhu J."/>
            <person name="Ruan X."/>
            <person name="Zhao L."/>
            <person name="Wei J."/>
            <person name="Que T."/>
            <person name="Du C."/>
            <person name="Cheng J."/>
            <person name="Dai P."/>
            <person name="Han X."/>
            <person name="Huang E."/>
            <person name="Gao Y."/>
            <person name="Liu J."/>
            <person name="Shao H."/>
            <person name="Ye R."/>
            <person name="Li L."/>
            <person name="Wei W."/>
            <person name="Wang X."/>
            <person name="Wang C."/>
            <person name="Yang T."/>
            <person name="Huo Q."/>
            <person name="Li W."/>
            <person name="Guo W."/>
            <person name="Chen H."/>
            <person name="Zhou L."/>
            <person name="Ni X."/>
            <person name="Tian J."/>
            <person name="Zhou Y."/>
            <person name="Sheng Y."/>
            <person name="Liu T."/>
            <person name="Pan Y."/>
            <person name="Xia L."/>
            <person name="Li J."/>
            <person name="Zhao F."/>
            <person name="Cao W."/>
        </authorList>
    </citation>
    <scope>NUCLEOTIDE SEQUENCE</scope>
    <source>
        <strain evidence="1">Hyas-2018</strain>
    </source>
</reference>
<evidence type="ECO:0000313" key="2">
    <source>
        <dbReference type="Proteomes" id="UP000821845"/>
    </source>
</evidence>
<sequence>MVERIDIRGTSHEVSAYERRGTTAEKKVGWTDRSSVARVSETELPSLTPSQPPSPRASPEPDSNEVAELKKIIERQNAQIQEQNAQIRALMSKIDALASGSSANGGPQGGNNTEENAGGKLKTPRREPPSPPLGRAAGAARPTQQAPNNQEAMDVEESTVNRETATAMAQIPKEGELPAILAAITQINKTLSAIDARFESLEGEVRTLSVKHERLATKVVTTTKHPKKMKQRSNKKKKTNGEDVTVIYQWNCRGIRNKEAELLLHIDALEHKPDVIALQETNGKPRLPGYVTYTDPTEKGTAVLVRSNVAATQHVTPQGGCEHTLVEIHARTIGNTGNLYVMSAYCRPSQRQYDFDRVVSQAKRLAGSRPLLILGDFNAPHTTWGYKYQSKKGKALAKTMEDHEMALLNEPDVATRRGNSANRGTTPDLSWLSGGLDAAWRNEDVDLGSDHSVIGIIIKGPQYRAVLGTARVTDWDKMRKDTQEAEEASENDVEADRKQTYAEWARDQKKALEKFTQEITTTAQTPFVDARLAHMWAARHSLTRRWKRQRHNKKLVKRIAVLNKQITEYAAKLCRETWLSTCDGLQGKLSARKTWCLLRHLIDPLSSKTATNRNLTKVINTYKGDGRTLLEELKTKYLKTERGQFPTPERYEGPENEELDRPFTMTELWSAIDESNSKSAPAGTRSRISCSET</sequence>
<dbReference type="Proteomes" id="UP000821845">
    <property type="component" value="Chromosome 6"/>
</dbReference>
<gene>
    <name evidence="1" type="ORF">HPB50_015497</name>
</gene>
<name>A0ACB7S6M3_HYAAI</name>
<accession>A0ACB7S6M3</accession>